<evidence type="ECO:0000256" key="1">
    <source>
        <dbReference type="ARBA" id="ARBA00001452"/>
    </source>
</evidence>
<keyword evidence="8" id="KW-0325">Glycoprotein</keyword>
<feature type="signal peptide" evidence="13">
    <location>
        <begin position="1"/>
        <end position="30"/>
    </location>
</feature>
<evidence type="ECO:0000256" key="11">
    <source>
        <dbReference type="SAM" id="MobiDB-lite"/>
    </source>
</evidence>
<dbReference type="HOGENOM" id="CLU_025694_1_2_1"/>
<evidence type="ECO:0000256" key="13">
    <source>
        <dbReference type="SAM" id="SignalP"/>
    </source>
</evidence>
<gene>
    <name evidence="14" type="ORF">X797_010622</name>
</gene>
<evidence type="ECO:0000256" key="4">
    <source>
        <dbReference type="ARBA" id="ARBA00012350"/>
    </source>
</evidence>
<keyword evidence="5 13" id="KW-0732">Signal</keyword>
<name>A0A0A1UMZ4_9HYPO</name>
<dbReference type="PANTHER" id="PTHR12145">
    <property type="entry name" value="MANNAN ENDO-1,6-ALPHA-MANNOSIDASE DCW1"/>
    <property type="match status" value="1"/>
</dbReference>
<evidence type="ECO:0000256" key="9">
    <source>
        <dbReference type="ARBA" id="ARBA00023295"/>
    </source>
</evidence>
<keyword evidence="12" id="KW-1133">Transmembrane helix</keyword>
<dbReference type="PANTHER" id="PTHR12145:SF36">
    <property type="entry name" value="MANNAN ENDO-1,6-ALPHA-MANNOSIDASE DCW1"/>
    <property type="match status" value="1"/>
</dbReference>
<dbReference type="OrthoDB" id="4187847at2759"/>
<evidence type="ECO:0000256" key="10">
    <source>
        <dbReference type="PIRNR" id="PIRNR016302"/>
    </source>
</evidence>
<evidence type="ECO:0000256" key="2">
    <source>
        <dbReference type="ARBA" id="ARBA00004308"/>
    </source>
</evidence>
<evidence type="ECO:0000256" key="12">
    <source>
        <dbReference type="SAM" id="Phobius"/>
    </source>
</evidence>
<dbReference type="InterPro" id="IPR014480">
    <property type="entry name" value="Mannan-1_6-alpha_mannosidase"/>
</dbReference>
<dbReference type="InterPro" id="IPR008928">
    <property type="entry name" value="6-hairpin_glycosidase_sf"/>
</dbReference>
<dbReference type="eggNOG" id="ENOG502QSWP">
    <property type="taxonomic scope" value="Eukaryota"/>
</dbReference>
<dbReference type="AlphaFoldDB" id="A0A0A1UMZ4"/>
<protein>
    <recommendedName>
        <fullName evidence="4 10">Mannan endo-1,6-alpha-mannosidase</fullName>
        <ecNumber evidence="4 10">3.2.1.101</ecNumber>
    </recommendedName>
</protein>
<evidence type="ECO:0000256" key="5">
    <source>
        <dbReference type="ARBA" id="ARBA00022729"/>
    </source>
</evidence>
<comment type="catalytic activity">
    <reaction evidence="1 10">
        <text>Random hydrolysis of (1-&gt;6)-alpha-D-mannosidic linkages in unbranched (1-&gt;6)-mannans.</text>
        <dbReference type="EC" id="3.2.1.101"/>
    </reaction>
</comment>
<dbReference type="Pfam" id="PF03663">
    <property type="entry name" value="Glyco_hydro_76"/>
    <property type="match status" value="1"/>
</dbReference>
<sequence>MILRTSCGFVRWAAATICLISLLDSRVSAAYKIDTVDDIKETARSMAADLRSHYHGDEYGQVPGILPGPPSENKGPYYWWQGGALMGTFIDYWHLTGDTTYNDLVMQGMLHQVGGSADYMTENYSLSLGNDDQAFWGMSALLAAETRFPNPPADKPQWLALAQSVWATQADPSRHDELCGGGLHWQIPPTNKGYDYKNTISNGCFFNMGARLARYTNNDTYAKYAEASWDWIWGVKYIDHESWLVYDGGYGATNCSILTRATYSYNAAILLQGAAFMYNYTNGDEKWKSRIDKLLAASLKNFFPSGVAYEPNCEMKQGQCTADMLSFKGYVHRWLSVVTQVAPFTRETILPVLKNSTEAAVAQCTGGSSGRVCGFYWSSGRYYDPEVDHTSGAGEAMSALAAVSSLLIDGSSPPVTNATGGISKGNDGSGHANNGEKKLPDISTGDRAGAWILTVLCFGLFVAGFVWVSMAD</sequence>
<comment type="similarity">
    <text evidence="3 10">Belongs to the glycosyl hydrolase 76 family.</text>
</comment>
<dbReference type="GO" id="GO:0008496">
    <property type="term" value="F:mannan endo-1,6-alpha-mannosidase activity"/>
    <property type="evidence" value="ECO:0007669"/>
    <property type="project" value="UniProtKB-UniRule"/>
</dbReference>
<dbReference type="FunFam" id="1.50.10.20:FF:000006">
    <property type="entry name" value="Mannan endo-1,6-alpha-mannosidase"/>
    <property type="match status" value="1"/>
</dbReference>
<feature type="chain" id="PRO_5001980698" description="Mannan endo-1,6-alpha-mannosidase" evidence="13">
    <location>
        <begin position="31"/>
        <end position="472"/>
    </location>
</feature>
<comment type="subcellular location">
    <subcellularLocation>
        <location evidence="2">Endomembrane system</location>
    </subcellularLocation>
</comment>
<feature type="region of interest" description="Disordered" evidence="11">
    <location>
        <begin position="417"/>
        <end position="438"/>
    </location>
</feature>
<feature type="transmembrane region" description="Helical" evidence="12">
    <location>
        <begin position="448"/>
        <end position="468"/>
    </location>
</feature>
<evidence type="ECO:0000256" key="7">
    <source>
        <dbReference type="ARBA" id="ARBA00023136"/>
    </source>
</evidence>
<keyword evidence="12" id="KW-0812">Transmembrane</keyword>
<proteinExistence type="inferred from homology"/>
<evidence type="ECO:0000256" key="3">
    <source>
        <dbReference type="ARBA" id="ARBA00009699"/>
    </source>
</evidence>
<dbReference type="PIRSF" id="PIRSF016302">
    <property type="entry name" value="Man_a_manosd"/>
    <property type="match status" value="1"/>
</dbReference>
<evidence type="ECO:0000313" key="14">
    <source>
        <dbReference type="EMBL" id="EXU96361.1"/>
    </source>
</evidence>
<dbReference type="InterPro" id="IPR005198">
    <property type="entry name" value="Glyco_hydro_76"/>
</dbReference>
<evidence type="ECO:0000313" key="15">
    <source>
        <dbReference type="Proteomes" id="UP000030151"/>
    </source>
</evidence>
<keyword evidence="9 10" id="KW-0326">Glycosidase</keyword>
<dbReference type="Proteomes" id="UP000030151">
    <property type="component" value="Unassembled WGS sequence"/>
</dbReference>
<dbReference type="SUPFAM" id="SSF48208">
    <property type="entry name" value="Six-hairpin glycosidases"/>
    <property type="match status" value="1"/>
</dbReference>
<keyword evidence="6 10" id="KW-0378">Hydrolase</keyword>
<evidence type="ECO:0000256" key="8">
    <source>
        <dbReference type="ARBA" id="ARBA00023180"/>
    </source>
</evidence>
<organism evidence="14 15">
    <name type="scientific">Metarhizium robertsii</name>
    <dbReference type="NCBI Taxonomy" id="568076"/>
    <lineage>
        <taxon>Eukaryota</taxon>
        <taxon>Fungi</taxon>
        <taxon>Dikarya</taxon>
        <taxon>Ascomycota</taxon>
        <taxon>Pezizomycotina</taxon>
        <taxon>Sordariomycetes</taxon>
        <taxon>Hypocreomycetidae</taxon>
        <taxon>Hypocreales</taxon>
        <taxon>Clavicipitaceae</taxon>
        <taxon>Metarhizium</taxon>
    </lineage>
</organism>
<keyword evidence="7 12" id="KW-0472">Membrane</keyword>
<comment type="caution">
    <text evidence="14">The sequence shown here is derived from an EMBL/GenBank/DDBJ whole genome shotgun (WGS) entry which is preliminary data.</text>
</comment>
<dbReference type="EMBL" id="JELW01000051">
    <property type="protein sequence ID" value="EXU96361.1"/>
    <property type="molecule type" value="Genomic_DNA"/>
</dbReference>
<dbReference type="Gene3D" id="1.50.10.20">
    <property type="match status" value="1"/>
</dbReference>
<evidence type="ECO:0000256" key="6">
    <source>
        <dbReference type="ARBA" id="ARBA00022801"/>
    </source>
</evidence>
<dbReference type="GO" id="GO:0016052">
    <property type="term" value="P:carbohydrate catabolic process"/>
    <property type="evidence" value="ECO:0007669"/>
    <property type="project" value="InterPro"/>
</dbReference>
<dbReference type="GO" id="GO:0012505">
    <property type="term" value="C:endomembrane system"/>
    <property type="evidence" value="ECO:0007669"/>
    <property type="project" value="UniProtKB-SubCell"/>
</dbReference>
<dbReference type="GO" id="GO:0009272">
    <property type="term" value="P:fungal-type cell wall biogenesis"/>
    <property type="evidence" value="ECO:0007669"/>
    <property type="project" value="TreeGrafter"/>
</dbReference>
<dbReference type="EC" id="3.2.1.101" evidence="4 10"/>
<accession>A0A0A1UMZ4</accession>
<reference evidence="14 15" key="1">
    <citation type="submission" date="2014-02" db="EMBL/GenBank/DDBJ databases">
        <title>The genome sequence of the entomopathogenic fungus Metarhizium robertsii ARSEF 2575.</title>
        <authorList>
            <person name="Giuliano Garisto Donzelli B."/>
            <person name="Roe B.A."/>
            <person name="Macmil S.L."/>
            <person name="Krasnoff S.B."/>
            <person name="Gibson D.M."/>
        </authorList>
    </citation>
    <scope>NUCLEOTIDE SEQUENCE [LARGE SCALE GENOMIC DNA]</scope>
    <source>
        <strain evidence="14 15">ARSEF 2575</strain>
    </source>
</reference>